<protein>
    <submittedName>
        <fullName evidence="1">Uncharacterized protein</fullName>
    </submittedName>
</protein>
<organism evidence="1 2">
    <name type="scientific">Kibdelosporangium philippinense</name>
    <dbReference type="NCBI Taxonomy" id="211113"/>
    <lineage>
        <taxon>Bacteria</taxon>
        <taxon>Bacillati</taxon>
        <taxon>Actinomycetota</taxon>
        <taxon>Actinomycetes</taxon>
        <taxon>Pseudonocardiales</taxon>
        <taxon>Pseudonocardiaceae</taxon>
        <taxon>Kibdelosporangium</taxon>
    </lineage>
</organism>
<dbReference type="RefSeq" id="WP_233725324.1">
    <property type="nucleotide sequence ID" value="NZ_JAJVCN010000001.1"/>
</dbReference>
<gene>
    <name evidence="1" type="ORF">LWC34_13130</name>
</gene>
<comment type="caution">
    <text evidence="1">The sequence shown here is derived from an EMBL/GenBank/DDBJ whole genome shotgun (WGS) entry which is preliminary data.</text>
</comment>
<reference evidence="1 2" key="1">
    <citation type="submission" date="2021-12" db="EMBL/GenBank/DDBJ databases">
        <title>Genome sequence of Kibdelosporangium philippinense ATCC 49844.</title>
        <authorList>
            <person name="Fedorov E.A."/>
            <person name="Omeragic M."/>
            <person name="Shalygina K.F."/>
            <person name="Maclea K.S."/>
        </authorList>
    </citation>
    <scope>NUCLEOTIDE SEQUENCE [LARGE SCALE GENOMIC DNA]</scope>
    <source>
        <strain evidence="1 2">ATCC 49844</strain>
    </source>
</reference>
<proteinExistence type="predicted"/>
<dbReference type="Proteomes" id="UP001521150">
    <property type="component" value="Unassembled WGS sequence"/>
</dbReference>
<evidence type="ECO:0000313" key="2">
    <source>
        <dbReference type="Proteomes" id="UP001521150"/>
    </source>
</evidence>
<evidence type="ECO:0000313" key="1">
    <source>
        <dbReference type="EMBL" id="MCE7003762.1"/>
    </source>
</evidence>
<sequence length="234" mass="25300">MHLAEVLEAACDTMAPLGIYPLVFEADSNGAFIVATMHASALRTRSRGPYSPDNLPPEAIAMVERVALLWSVKPEKPEFTVEGGGRWPGLLVLLHASKVTVRFVVPEDAPPVPEPAPNNVGPSGDIKIALRFVAETLRTAAKTLGSEPPMSIRLTHPENPHYESERARLPADFRDFVQPVTPTIELDRSACSGTQLQAHDAAVRSSAYSDQRIEPLGRKGFTTWIGSACVRTAG</sequence>
<name>A0ABS8ZD59_9PSEU</name>
<keyword evidence="2" id="KW-1185">Reference proteome</keyword>
<dbReference type="EMBL" id="JAJVCN010000001">
    <property type="protein sequence ID" value="MCE7003762.1"/>
    <property type="molecule type" value="Genomic_DNA"/>
</dbReference>
<accession>A0ABS8ZD59</accession>